<feature type="transmembrane region" description="Helical" evidence="1">
    <location>
        <begin position="6"/>
        <end position="26"/>
    </location>
</feature>
<accession>A0ABP7E1K6</accession>
<keyword evidence="1" id="KW-1133">Transmembrane helix</keyword>
<dbReference type="RefSeq" id="WP_344813662.1">
    <property type="nucleotide sequence ID" value="NZ_BAAAYX010000014.1"/>
</dbReference>
<protein>
    <submittedName>
        <fullName evidence="2">Uncharacterized protein</fullName>
    </submittedName>
</protein>
<comment type="caution">
    <text evidence="2">The sequence shown here is derived from an EMBL/GenBank/DDBJ whole genome shotgun (WGS) entry which is preliminary data.</text>
</comment>
<sequence>MTAILVAMIIVLTIAAGIAGLVVFGMQGRGSQHVPKLTDQMSRVARHLNGEGQPPRSLTHSR</sequence>
<keyword evidence="1" id="KW-0812">Transmembrane</keyword>
<reference evidence="3" key="1">
    <citation type="journal article" date="2019" name="Int. J. Syst. Evol. Microbiol.">
        <title>The Global Catalogue of Microorganisms (GCM) 10K type strain sequencing project: providing services to taxonomists for standard genome sequencing and annotation.</title>
        <authorList>
            <consortium name="The Broad Institute Genomics Platform"/>
            <consortium name="The Broad Institute Genome Sequencing Center for Infectious Disease"/>
            <person name="Wu L."/>
            <person name="Ma J."/>
        </authorList>
    </citation>
    <scope>NUCLEOTIDE SEQUENCE [LARGE SCALE GENOMIC DNA]</scope>
    <source>
        <strain evidence="3">JCM 16548</strain>
    </source>
</reference>
<name>A0ABP7E1K6_9ACTN</name>
<dbReference type="EMBL" id="BAAAYX010000014">
    <property type="protein sequence ID" value="GAA3712438.1"/>
    <property type="molecule type" value="Genomic_DNA"/>
</dbReference>
<gene>
    <name evidence="2" type="ORF">GCM10022204_34190</name>
</gene>
<organism evidence="2 3">
    <name type="scientific">Microlunatus aurantiacus</name>
    <dbReference type="NCBI Taxonomy" id="446786"/>
    <lineage>
        <taxon>Bacteria</taxon>
        <taxon>Bacillati</taxon>
        <taxon>Actinomycetota</taxon>
        <taxon>Actinomycetes</taxon>
        <taxon>Propionibacteriales</taxon>
        <taxon>Propionibacteriaceae</taxon>
        <taxon>Microlunatus</taxon>
    </lineage>
</organism>
<evidence type="ECO:0000313" key="3">
    <source>
        <dbReference type="Proteomes" id="UP001500051"/>
    </source>
</evidence>
<evidence type="ECO:0000256" key="1">
    <source>
        <dbReference type="SAM" id="Phobius"/>
    </source>
</evidence>
<proteinExistence type="predicted"/>
<keyword evidence="3" id="KW-1185">Reference proteome</keyword>
<dbReference type="Proteomes" id="UP001500051">
    <property type="component" value="Unassembled WGS sequence"/>
</dbReference>
<keyword evidence="1" id="KW-0472">Membrane</keyword>
<evidence type="ECO:0000313" key="2">
    <source>
        <dbReference type="EMBL" id="GAA3712438.1"/>
    </source>
</evidence>